<dbReference type="InterPro" id="IPR051067">
    <property type="entry name" value="NHER"/>
</dbReference>
<dbReference type="SUPFAM" id="SSF48452">
    <property type="entry name" value="TPR-like"/>
    <property type="match status" value="1"/>
</dbReference>
<dbReference type="PROSITE" id="PS50005">
    <property type="entry name" value="TPR"/>
    <property type="match status" value="1"/>
</dbReference>
<dbReference type="Gene3D" id="3.60.10.10">
    <property type="entry name" value="Endonuclease/exonuclease/phosphatase"/>
    <property type="match status" value="1"/>
</dbReference>
<dbReference type="EMBL" id="CAJNOK010006425">
    <property type="protein sequence ID" value="CAF1003342.1"/>
    <property type="molecule type" value="Genomic_DNA"/>
</dbReference>
<dbReference type="InterPro" id="IPR000768">
    <property type="entry name" value="ART"/>
</dbReference>
<gene>
    <name evidence="10" type="ORF">OVA965_LOCUS14673</name>
    <name evidence="11" type="ORF">TMI583_LOCUS14676</name>
</gene>
<evidence type="ECO:0000256" key="4">
    <source>
        <dbReference type="ARBA" id="ARBA00022695"/>
    </source>
</evidence>
<dbReference type="SUPFAM" id="SSF50156">
    <property type="entry name" value="PDZ domain-like"/>
    <property type="match status" value="2"/>
</dbReference>
<dbReference type="Pfam" id="PF14529">
    <property type="entry name" value="Exo_endo_phos_2"/>
    <property type="match status" value="1"/>
</dbReference>
<protein>
    <recommendedName>
        <fullName evidence="8">NAD(P)(+)--arginine ADP-ribosyltransferase</fullName>
        <ecNumber evidence="8">2.4.2.31</ecNumber>
    </recommendedName>
    <alternativeName>
        <fullName evidence="8">Mono(ADP-ribosyl)transferase</fullName>
    </alternativeName>
</protein>
<evidence type="ECO:0000313" key="11">
    <source>
        <dbReference type="EMBL" id="CAF3772659.1"/>
    </source>
</evidence>
<keyword evidence="4" id="KW-0548">Nucleotidyltransferase</keyword>
<dbReference type="PANTHER" id="PTHR14191:SF3">
    <property type="entry name" value="NA(+)_H(+) EXCHANGE REGULATORY COFACTOR-LIKE PROTEIN NRFL-1"/>
    <property type="match status" value="1"/>
</dbReference>
<keyword evidence="8" id="KW-0520">NAD</keyword>
<dbReference type="InterPro" id="IPR036691">
    <property type="entry name" value="Endo/exonu/phosph_ase_sf"/>
</dbReference>
<dbReference type="GO" id="GO:0016779">
    <property type="term" value="F:nucleotidyltransferase activity"/>
    <property type="evidence" value="ECO:0007669"/>
    <property type="project" value="UniProtKB-KW"/>
</dbReference>
<proteinExistence type="inferred from homology"/>
<dbReference type="Proteomes" id="UP000682733">
    <property type="component" value="Unassembled WGS sequence"/>
</dbReference>
<dbReference type="SUPFAM" id="SSF56399">
    <property type="entry name" value="ADP-ribosylation"/>
    <property type="match status" value="1"/>
</dbReference>
<dbReference type="Pfam" id="PF01129">
    <property type="entry name" value="ART"/>
    <property type="match status" value="1"/>
</dbReference>
<accession>A0A8S2J0F7</accession>
<sequence length="1006" mass="116878">MRYDQAEQQNQDQEIESLFDVTPRVIQEDQATFITNEMSDKNITTIRPNIRRCRLRLWSNYEGFGFSMKKTRRSPFLIDLIWSNSPASVCGLKIGDCLLKVNRQCTQNLFYEHVLQAIKYSLDHNHFVDLLVYSRHQNPLNIDEQMVALQETPLRMPADCKRRLEYRIPRVCLIEPGNYGFELVRGPDETGTYVQDVTNILSGLRNYDSLIEINGENVEHRNLGYIVNKLKGQRALFSKLASQEDCNTYTIVIYAKKHLTPFSNDQQISTRSRYFCRFDDCIDYITRNLNEKIALVIFSKSDSHLSGYIFEKPEVFALSQIDCIYLLSHDSSKYYSSDCQNICLFLDQNVLLDELKKDITKHSQAAEIHLDRITEISLRTVTTHHFHLLTELVSSMPQSQQSKTEMLNECRLHFHYKSNEAQLRMIDDFEHSYTSDQAIWWYTKPGFLFTQLNRACRTQEIDEIYAFRYFISDLNDQLTQLHGQQDKEHKLPYGFVYRGQSMSKNELNSLTSNVKKLFATNAFFSTTKNYCTALVYAIRRTNYEAVVFVIEISETVKNITKPFADISQISAIEDEEEVLFSIGTVFRLDNFQQLADGTWIVEMSLSKEDDDTLKNIIEPYQKLIDETPIFLLMGEFLLQIGEPEKAERYYRIYIEQDTTENSFTIARVYEKIADVCIKKCEYASALENYELALTKYLETLPTNDPIIKKTYDKVGYVYLNYTHEYRRAVRQYSQDLYKVPLTDRARQAIIYYWIGNMYYELGYYVRALTNYNRAIILGYSSDLRMDEKYRICRKYPITSPKSSILCPPGSQLPEATIRDLTSSIPTIIAGDFNAKSPSWCCTSHNIKGRQMKQMCEDLGLQISQINGPTSRRSSNVIDLICCSEPLETVSRINYGTSDHRPVSYTGPWSTSATNVFRDYQKFLITCSSPNDPNAFWRFTARHFQKANVHIKGLQTADGVVETDPQTILNELHAHYSAHFQLPNHKTLPEASIDIERELAEVTEKYL</sequence>
<dbReference type="GO" id="GO:0016324">
    <property type="term" value="C:apical plasma membrane"/>
    <property type="evidence" value="ECO:0007669"/>
    <property type="project" value="TreeGrafter"/>
</dbReference>
<dbReference type="EC" id="2.4.2.31" evidence="8"/>
<evidence type="ECO:0000256" key="1">
    <source>
        <dbReference type="ARBA" id="ARBA00009558"/>
    </source>
</evidence>
<feature type="domain" description="PDZ" evidence="9">
    <location>
        <begin position="54"/>
        <end position="119"/>
    </location>
</feature>
<dbReference type="InterPro" id="IPR036034">
    <property type="entry name" value="PDZ_sf"/>
</dbReference>
<keyword evidence="3 8" id="KW-0808">Transferase</keyword>
<keyword evidence="8" id="KW-0521">NADP</keyword>
<reference evidence="11" key="1">
    <citation type="submission" date="2021-02" db="EMBL/GenBank/DDBJ databases">
        <authorList>
            <person name="Nowell W R."/>
        </authorList>
    </citation>
    <scope>NUCLEOTIDE SEQUENCE</scope>
</reference>
<dbReference type="PROSITE" id="PS50106">
    <property type="entry name" value="PDZ"/>
    <property type="match status" value="1"/>
</dbReference>
<dbReference type="Gene3D" id="3.90.176.10">
    <property type="entry name" value="Toxin ADP-ribosyltransferase, Chain A, domain 1"/>
    <property type="match status" value="1"/>
</dbReference>
<dbReference type="Gene3D" id="2.30.42.10">
    <property type="match status" value="2"/>
</dbReference>
<evidence type="ECO:0000256" key="8">
    <source>
        <dbReference type="RuleBase" id="RU361228"/>
    </source>
</evidence>
<dbReference type="SMART" id="SM00228">
    <property type="entry name" value="PDZ"/>
    <property type="match status" value="2"/>
</dbReference>
<dbReference type="SUPFAM" id="SSF56219">
    <property type="entry name" value="DNase I-like"/>
    <property type="match status" value="1"/>
</dbReference>
<evidence type="ECO:0000313" key="10">
    <source>
        <dbReference type="EMBL" id="CAF1003342.1"/>
    </source>
</evidence>
<dbReference type="InterPro" id="IPR005135">
    <property type="entry name" value="Endo/exonuclease/phosphatase"/>
</dbReference>
<dbReference type="SMART" id="SM00028">
    <property type="entry name" value="TPR"/>
    <property type="match status" value="3"/>
</dbReference>
<comment type="catalytic activity">
    <reaction evidence="6 8">
        <text>L-arginyl-[protein] + NAD(+) = N(omega)-(ADP-D-ribosyl)-L-arginyl-[protein] + nicotinamide + H(+)</text>
        <dbReference type="Rhea" id="RHEA:19149"/>
        <dbReference type="Rhea" id="RHEA-COMP:10532"/>
        <dbReference type="Rhea" id="RHEA-COMP:15087"/>
        <dbReference type="ChEBI" id="CHEBI:15378"/>
        <dbReference type="ChEBI" id="CHEBI:17154"/>
        <dbReference type="ChEBI" id="CHEBI:29965"/>
        <dbReference type="ChEBI" id="CHEBI:57540"/>
        <dbReference type="ChEBI" id="CHEBI:142554"/>
        <dbReference type="EC" id="2.4.2.31"/>
    </reaction>
</comment>
<evidence type="ECO:0000256" key="5">
    <source>
        <dbReference type="ARBA" id="ARBA00022737"/>
    </source>
</evidence>
<organism evidence="11 12">
    <name type="scientific">Didymodactylos carnosus</name>
    <dbReference type="NCBI Taxonomy" id="1234261"/>
    <lineage>
        <taxon>Eukaryota</taxon>
        <taxon>Metazoa</taxon>
        <taxon>Spiralia</taxon>
        <taxon>Gnathifera</taxon>
        <taxon>Rotifera</taxon>
        <taxon>Eurotatoria</taxon>
        <taxon>Bdelloidea</taxon>
        <taxon>Philodinida</taxon>
        <taxon>Philodinidae</taxon>
        <taxon>Didymodactylos</taxon>
    </lineage>
</organism>
<dbReference type="InterPro" id="IPR011990">
    <property type="entry name" value="TPR-like_helical_dom_sf"/>
</dbReference>
<dbReference type="GO" id="GO:0072659">
    <property type="term" value="P:protein localization to plasma membrane"/>
    <property type="evidence" value="ECO:0007669"/>
    <property type="project" value="TreeGrafter"/>
</dbReference>
<dbReference type="Proteomes" id="UP000677228">
    <property type="component" value="Unassembled WGS sequence"/>
</dbReference>
<evidence type="ECO:0000256" key="7">
    <source>
        <dbReference type="PROSITE-ProRule" id="PRU00339"/>
    </source>
</evidence>
<dbReference type="GO" id="GO:0106274">
    <property type="term" value="F:NAD+-protein-arginine ADP-ribosyltransferase activity"/>
    <property type="evidence" value="ECO:0007669"/>
    <property type="project" value="UniProtKB-EC"/>
</dbReference>
<keyword evidence="7" id="KW-0802">TPR repeat</keyword>
<dbReference type="EMBL" id="CAJOBA010006432">
    <property type="protein sequence ID" value="CAF3772659.1"/>
    <property type="molecule type" value="Genomic_DNA"/>
</dbReference>
<evidence type="ECO:0000256" key="6">
    <source>
        <dbReference type="ARBA" id="ARBA00047597"/>
    </source>
</evidence>
<keyword evidence="2 8" id="KW-0328">Glycosyltransferase</keyword>
<evidence type="ECO:0000259" key="9">
    <source>
        <dbReference type="PROSITE" id="PS50106"/>
    </source>
</evidence>
<comment type="similarity">
    <text evidence="1 8">Belongs to the Arg-specific ADP-ribosyltransferase family.</text>
</comment>
<keyword evidence="5" id="KW-0677">Repeat</keyword>
<dbReference type="GO" id="GO:0043495">
    <property type="term" value="F:protein-membrane adaptor activity"/>
    <property type="evidence" value="ECO:0007669"/>
    <property type="project" value="TreeGrafter"/>
</dbReference>
<feature type="repeat" description="TPR" evidence="7">
    <location>
        <begin position="748"/>
        <end position="781"/>
    </location>
</feature>
<evidence type="ECO:0000256" key="3">
    <source>
        <dbReference type="ARBA" id="ARBA00022679"/>
    </source>
</evidence>
<evidence type="ECO:0000313" key="12">
    <source>
        <dbReference type="Proteomes" id="UP000682733"/>
    </source>
</evidence>
<evidence type="ECO:0000256" key="2">
    <source>
        <dbReference type="ARBA" id="ARBA00022676"/>
    </source>
</evidence>
<dbReference type="AlphaFoldDB" id="A0A8S2J0F7"/>
<comment type="caution">
    <text evidence="11">The sequence shown here is derived from an EMBL/GenBank/DDBJ whole genome shotgun (WGS) entry which is preliminary data.</text>
</comment>
<dbReference type="PANTHER" id="PTHR14191">
    <property type="entry name" value="PDZ DOMAIN CONTAINING PROTEIN"/>
    <property type="match status" value="1"/>
</dbReference>
<name>A0A8S2J0F7_9BILA</name>
<dbReference type="Gene3D" id="1.25.40.10">
    <property type="entry name" value="Tetratricopeptide repeat domain"/>
    <property type="match status" value="1"/>
</dbReference>
<dbReference type="PROSITE" id="PS51996">
    <property type="entry name" value="TR_MART"/>
    <property type="match status" value="1"/>
</dbReference>
<dbReference type="InterPro" id="IPR019734">
    <property type="entry name" value="TPR_rpt"/>
</dbReference>
<dbReference type="InterPro" id="IPR001478">
    <property type="entry name" value="PDZ"/>
</dbReference>